<name>A0ABU9PP99_9BURK</name>
<evidence type="ECO:0000313" key="2">
    <source>
        <dbReference type="EMBL" id="MEM4985824.1"/>
    </source>
</evidence>
<reference evidence="2 3" key="1">
    <citation type="submission" date="2024-02" db="EMBL/GenBank/DDBJ databases">
        <title>Draft genome sequence of Collimonas sp. strain H4R21, an effective mineral-weathering bacterial strain isolated from the beech rhizosphere.</title>
        <authorList>
            <person name="Morin E."/>
            <person name="Uroz S."/>
            <person name="Leveau J.H.J."/>
            <person name="Kumar R."/>
            <person name="Rey M.W."/>
            <person name="Pham J."/>
        </authorList>
    </citation>
    <scope>NUCLEOTIDE SEQUENCE [LARGE SCALE GENOMIC DNA]</scope>
    <source>
        <strain evidence="2 3">H4R21</strain>
    </source>
</reference>
<feature type="transmembrane region" description="Helical" evidence="1">
    <location>
        <begin position="12"/>
        <end position="33"/>
    </location>
</feature>
<accession>A0ABU9PP99</accession>
<dbReference type="RefSeq" id="WP_342827728.1">
    <property type="nucleotide sequence ID" value="NZ_JBANDC010000001.1"/>
</dbReference>
<dbReference type="EMBL" id="JBANDC010000001">
    <property type="protein sequence ID" value="MEM4985824.1"/>
    <property type="molecule type" value="Genomic_DNA"/>
</dbReference>
<keyword evidence="1" id="KW-0472">Membrane</keyword>
<keyword evidence="3" id="KW-1185">Reference proteome</keyword>
<protein>
    <submittedName>
        <fullName evidence="2">Uncharacterized protein</fullName>
    </submittedName>
</protein>
<feature type="transmembrane region" description="Helical" evidence="1">
    <location>
        <begin position="79"/>
        <end position="97"/>
    </location>
</feature>
<organism evidence="2 3">
    <name type="scientific">Collimonas rhizosphaerae</name>
    <dbReference type="NCBI Taxonomy" id="3126357"/>
    <lineage>
        <taxon>Bacteria</taxon>
        <taxon>Pseudomonadati</taxon>
        <taxon>Pseudomonadota</taxon>
        <taxon>Betaproteobacteria</taxon>
        <taxon>Burkholderiales</taxon>
        <taxon>Oxalobacteraceae</taxon>
        <taxon>Collimonas</taxon>
    </lineage>
</organism>
<keyword evidence="1" id="KW-1133">Transmembrane helix</keyword>
<keyword evidence="1" id="KW-0812">Transmembrane</keyword>
<evidence type="ECO:0000313" key="3">
    <source>
        <dbReference type="Proteomes" id="UP001495910"/>
    </source>
</evidence>
<dbReference type="Proteomes" id="UP001495910">
    <property type="component" value="Unassembled WGS sequence"/>
</dbReference>
<gene>
    <name evidence="2" type="ORF">V8G57_00340</name>
</gene>
<sequence>MEPIRNLATLLPFAASVAFGMLAWGAFCLTYVWPRVRELPLHAAIRPILHLHLFRFIGLAFIVPGVVGPSLAVGFAAPAAYGDLVATVLAWVALTMGSGRYSRIAIWVFNLWGFADLLFAFYQGVIGVGIEPAALGAAWFIPTVGVPLLLWTHVLVFAILLRTSRSTSFLARAAQ</sequence>
<comment type="caution">
    <text evidence="2">The sequence shown here is derived from an EMBL/GenBank/DDBJ whole genome shotgun (WGS) entry which is preliminary data.</text>
</comment>
<feature type="transmembrane region" description="Helical" evidence="1">
    <location>
        <begin position="104"/>
        <end position="125"/>
    </location>
</feature>
<feature type="transmembrane region" description="Helical" evidence="1">
    <location>
        <begin position="53"/>
        <end position="73"/>
    </location>
</feature>
<evidence type="ECO:0000256" key="1">
    <source>
        <dbReference type="SAM" id="Phobius"/>
    </source>
</evidence>
<feature type="transmembrane region" description="Helical" evidence="1">
    <location>
        <begin position="137"/>
        <end position="161"/>
    </location>
</feature>
<proteinExistence type="predicted"/>